<feature type="transmembrane region" description="Helical" evidence="1">
    <location>
        <begin position="41"/>
        <end position="63"/>
    </location>
</feature>
<feature type="transmembrane region" description="Helical" evidence="1">
    <location>
        <begin position="131"/>
        <end position="156"/>
    </location>
</feature>
<evidence type="ECO:0000313" key="3">
    <source>
        <dbReference type="Proteomes" id="UP000249495"/>
    </source>
</evidence>
<evidence type="ECO:0000256" key="1">
    <source>
        <dbReference type="SAM" id="Phobius"/>
    </source>
</evidence>
<evidence type="ECO:0000313" key="2">
    <source>
        <dbReference type="EMBL" id="SQF40757.1"/>
    </source>
</evidence>
<gene>
    <name evidence="2" type="ORF">NCTC12278_01334</name>
</gene>
<feature type="transmembrane region" description="Helical" evidence="1">
    <location>
        <begin position="6"/>
        <end position="29"/>
    </location>
</feature>
<dbReference type="OrthoDB" id="5198189at2"/>
<organism evidence="2 3">
    <name type="scientific">Streptococcus ferus</name>
    <dbReference type="NCBI Taxonomy" id="1345"/>
    <lineage>
        <taxon>Bacteria</taxon>
        <taxon>Bacillati</taxon>
        <taxon>Bacillota</taxon>
        <taxon>Bacilli</taxon>
        <taxon>Lactobacillales</taxon>
        <taxon>Streptococcaceae</taxon>
        <taxon>Streptococcus</taxon>
    </lineage>
</organism>
<accession>A0A2X3W5E3</accession>
<proteinExistence type="predicted"/>
<dbReference type="EMBL" id="LS483343">
    <property type="protein sequence ID" value="SQF40757.1"/>
    <property type="molecule type" value="Genomic_DNA"/>
</dbReference>
<keyword evidence="1" id="KW-1133">Transmembrane helix</keyword>
<dbReference type="Gene3D" id="1.10.1760.20">
    <property type="match status" value="1"/>
</dbReference>
<protein>
    <submittedName>
        <fullName evidence="2">Membrane protein</fullName>
    </submittedName>
</protein>
<dbReference type="Proteomes" id="UP000249495">
    <property type="component" value="Chromosome 1"/>
</dbReference>
<dbReference type="RefSeq" id="WP_026161928.1">
    <property type="nucleotide sequence ID" value="NZ_JBCLUB010000001.1"/>
</dbReference>
<keyword evidence="1" id="KW-0472">Membrane</keyword>
<feature type="transmembrane region" description="Helical" evidence="1">
    <location>
        <begin position="69"/>
        <end position="90"/>
    </location>
</feature>
<dbReference type="STRING" id="1123303.GCA_000372425_00853"/>
<dbReference type="AlphaFoldDB" id="A0A2X3W5E3"/>
<keyword evidence="3" id="KW-1185">Reference proteome</keyword>
<dbReference type="KEGG" id="sfer:NCTC12278_01334"/>
<sequence>MTLKKISRIAVFSALCIALRLAFGLFPNIKPITAIFLSYTLFYGLGEGLLVMVMTMLITSFVLGFGPWVLGQFISYAAALCFWFFLYHPALRRIKAAGKKQLLESLGAGLAALIYGIMIDTYSAVLFGSPVWPMLISGLYFNLAHCLSTVLFYPLITTIFRRFTTYEENL</sequence>
<name>A0A2X3W5E3_9STRE</name>
<keyword evidence="1" id="KW-0812">Transmembrane</keyword>
<reference evidence="2 3" key="1">
    <citation type="submission" date="2018-06" db="EMBL/GenBank/DDBJ databases">
        <authorList>
            <consortium name="Pathogen Informatics"/>
            <person name="Doyle S."/>
        </authorList>
    </citation>
    <scope>NUCLEOTIDE SEQUENCE [LARGE SCALE GENOMIC DNA]</scope>
    <source>
        <strain evidence="2 3">NCTC12278</strain>
    </source>
</reference>
<feature type="transmembrane region" description="Helical" evidence="1">
    <location>
        <begin position="102"/>
        <end position="119"/>
    </location>
</feature>